<proteinExistence type="predicted"/>
<dbReference type="EMBL" id="SMOL01000402">
    <property type="protein sequence ID" value="KAB2615016.1"/>
    <property type="molecule type" value="Genomic_DNA"/>
</dbReference>
<evidence type="ECO:0000313" key="1">
    <source>
        <dbReference type="EMBL" id="KAB2615016.1"/>
    </source>
</evidence>
<gene>
    <name evidence="1" type="ORF">D8674_021604</name>
</gene>
<dbReference type="OrthoDB" id="10419483at2759"/>
<organism evidence="1 2">
    <name type="scientific">Pyrus ussuriensis x Pyrus communis</name>
    <dbReference type="NCBI Taxonomy" id="2448454"/>
    <lineage>
        <taxon>Eukaryota</taxon>
        <taxon>Viridiplantae</taxon>
        <taxon>Streptophyta</taxon>
        <taxon>Embryophyta</taxon>
        <taxon>Tracheophyta</taxon>
        <taxon>Spermatophyta</taxon>
        <taxon>Magnoliopsida</taxon>
        <taxon>eudicotyledons</taxon>
        <taxon>Gunneridae</taxon>
        <taxon>Pentapetalae</taxon>
        <taxon>rosids</taxon>
        <taxon>fabids</taxon>
        <taxon>Rosales</taxon>
        <taxon>Rosaceae</taxon>
        <taxon>Amygdaloideae</taxon>
        <taxon>Maleae</taxon>
        <taxon>Pyrus</taxon>
    </lineage>
</organism>
<reference evidence="1 2" key="1">
    <citation type="submission" date="2019-09" db="EMBL/GenBank/DDBJ databases">
        <authorList>
            <person name="Ou C."/>
        </authorList>
    </citation>
    <scope>NUCLEOTIDE SEQUENCE [LARGE SCALE GENOMIC DNA]</scope>
    <source>
        <strain evidence="1">S2</strain>
        <tissue evidence="1">Leaf</tissue>
    </source>
</reference>
<reference evidence="1 2" key="3">
    <citation type="submission" date="2019-11" db="EMBL/GenBank/DDBJ databases">
        <title>A de novo genome assembly of a pear dwarfing rootstock.</title>
        <authorList>
            <person name="Wang F."/>
            <person name="Wang J."/>
            <person name="Li S."/>
            <person name="Zhang Y."/>
            <person name="Fang M."/>
            <person name="Ma L."/>
            <person name="Zhao Y."/>
            <person name="Jiang S."/>
        </authorList>
    </citation>
    <scope>NUCLEOTIDE SEQUENCE [LARGE SCALE GENOMIC DNA]</scope>
    <source>
        <strain evidence="1">S2</strain>
        <tissue evidence="1">Leaf</tissue>
    </source>
</reference>
<comment type="caution">
    <text evidence="1">The sequence shown here is derived from an EMBL/GenBank/DDBJ whole genome shotgun (WGS) entry which is preliminary data.</text>
</comment>
<reference evidence="2" key="2">
    <citation type="submission" date="2019-10" db="EMBL/GenBank/DDBJ databases">
        <title>A de novo genome assembly of a pear dwarfing rootstock.</title>
        <authorList>
            <person name="Wang F."/>
            <person name="Wang J."/>
            <person name="Li S."/>
            <person name="Zhang Y."/>
            <person name="Fang M."/>
            <person name="Ma L."/>
            <person name="Zhao Y."/>
            <person name="Jiang S."/>
        </authorList>
    </citation>
    <scope>NUCLEOTIDE SEQUENCE [LARGE SCALE GENOMIC DNA]</scope>
</reference>
<dbReference type="AlphaFoldDB" id="A0A5N5GHJ6"/>
<dbReference type="Proteomes" id="UP000327157">
    <property type="component" value="Chromosome 3"/>
</dbReference>
<keyword evidence="2" id="KW-1185">Reference proteome</keyword>
<accession>A0A5N5GHJ6</accession>
<evidence type="ECO:0000313" key="2">
    <source>
        <dbReference type="Proteomes" id="UP000327157"/>
    </source>
</evidence>
<protein>
    <submittedName>
        <fullName evidence="1">Uncharacterized protein</fullName>
    </submittedName>
</protein>
<name>A0A5N5GHJ6_9ROSA</name>
<sequence length="146" mass="17298">MWCSDGCTDGKKNQERRRGNIVLVNGQVKVDYDERHRCSTCALLRTQCSITTHKWKYVPLNTEFDIDSGVSQMFDINSLWMAYFKEWMFELRNYYVDQGSRQQALNNPPNEFEDRREQWHGYASIFMGIFEGQLLVFLFICEGQLL</sequence>